<proteinExistence type="predicted"/>
<reference evidence="4" key="1">
    <citation type="submission" date="2018-06" db="EMBL/GenBank/DDBJ databases">
        <authorList>
            <person name="Zhirakovskaya E."/>
        </authorList>
    </citation>
    <scope>NUCLEOTIDE SEQUENCE</scope>
</reference>
<organism evidence="4">
    <name type="scientific">hydrothermal vent metagenome</name>
    <dbReference type="NCBI Taxonomy" id="652676"/>
    <lineage>
        <taxon>unclassified sequences</taxon>
        <taxon>metagenomes</taxon>
        <taxon>ecological metagenomes</taxon>
    </lineage>
</organism>
<dbReference type="GO" id="GO:0006777">
    <property type="term" value="P:Mo-molybdopterin cofactor biosynthetic process"/>
    <property type="evidence" value="ECO:0007669"/>
    <property type="project" value="UniProtKB-KW"/>
</dbReference>
<dbReference type="PROSITE" id="PS01078">
    <property type="entry name" value="MOCF_BIOSYNTHESIS_1"/>
    <property type="match status" value="1"/>
</dbReference>
<evidence type="ECO:0000259" key="3">
    <source>
        <dbReference type="SMART" id="SM00852"/>
    </source>
</evidence>
<dbReference type="NCBIfam" id="TIGR00177">
    <property type="entry name" value="molyb_syn"/>
    <property type="match status" value="1"/>
</dbReference>
<gene>
    <name evidence="4" type="ORF">MNBD_PLANCTO03-761</name>
</gene>
<dbReference type="InterPro" id="IPR051920">
    <property type="entry name" value="MPT_Adenylyltrnsfr/MoaC-Rel"/>
</dbReference>
<feature type="domain" description="MoaB/Mog" evidence="3">
    <location>
        <begin position="9"/>
        <end position="153"/>
    </location>
</feature>
<sequence>MAEHAFTASVMTVSDRCSRGEAVDTSGPAIVEYCQETLGFETENGGCVPDEIEAIEALLRERVAQGADLLLTTGGTGLGPRDNTPEAAMRVIDRPHPQLLELARARCLAAAPRAYLSRGVSGLAGRSLIVTLPGSKRGALETLGAVADVLPHALAMIRGGDHPR</sequence>
<dbReference type="SUPFAM" id="SSF53218">
    <property type="entry name" value="Molybdenum cofactor biosynthesis proteins"/>
    <property type="match status" value="1"/>
</dbReference>
<evidence type="ECO:0000256" key="2">
    <source>
        <dbReference type="ARBA" id="ARBA00023150"/>
    </source>
</evidence>
<dbReference type="InterPro" id="IPR001453">
    <property type="entry name" value="MoaB/Mog_dom"/>
</dbReference>
<dbReference type="AlphaFoldDB" id="A0A3B1D0H4"/>
<dbReference type="PANTHER" id="PTHR43764:SF1">
    <property type="entry name" value="MOLYBDOPTERIN MOLYBDOTRANSFERASE"/>
    <property type="match status" value="1"/>
</dbReference>
<name>A0A3B1D0H4_9ZZZZ</name>
<dbReference type="InterPro" id="IPR036425">
    <property type="entry name" value="MoaB/Mog-like_dom_sf"/>
</dbReference>
<evidence type="ECO:0000256" key="1">
    <source>
        <dbReference type="ARBA" id="ARBA00005046"/>
    </source>
</evidence>
<evidence type="ECO:0000313" key="4">
    <source>
        <dbReference type="EMBL" id="VAX36406.1"/>
    </source>
</evidence>
<accession>A0A3B1D0H4</accession>
<dbReference type="InterPro" id="IPR008284">
    <property type="entry name" value="MoCF_biosynth_CS"/>
</dbReference>
<dbReference type="SMART" id="SM00852">
    <property type="entry name" value="MoCF_biosynth"/>
    <property type="match status" value="1"/>
</dbReference>
<dbReference type="EMBL" id="UOGK01000057">
    <property type="protein sequence ID" value="VAX36406.1"/>
    <property type="molecule type" value="Genomic_DNA"/>
</dbReference>
<dbReference type="PANTHER" id="PTHR43764">
    <property type="entry name" value="MOLYBDENUM COFACTOR BIOSYNTHESIS"/>
    <property type="match status" value="1"/>
</dbReference>
<protein>
    <recommendedName>
        <fullName evidence="3">MoaB/Mog domain-containing protein</fullName>
    </recommendedName>
</protein>
<keyword evidence="2" id="KW-0501">Molybdenum cofactor biosynthesis</keyword>
<dbReference type="Pfam" id="PF00994">
    <property type="entry name" value="MoCF_biosynth"/>
    <property type="match status" value="1"/>
</dbReference>
<dbReference type="Gene3D" id="3.40.980.10">
    <property type="entry name" value="MoaB/Mog-like domain"/>
    <property type="match status" value="1"/>
</dbReference>
<comment type="pathway">
    <text evidence="1">Cofactor biosynthesis; molybdopterin biosynthesis.</text>
</comment>